<name>A0AAD9UZE6_ACRCE</name>
<comment type="caution">
    <text evidence="1">The sequence shown here is derived from an EMBL/GenBank/DDBJ whole genome shotgun (WGS) entry which is preliminary data.</text>
</comment>
<proteinExistence type="predicted"/>
<accession>A0AAD9UZE6</accession>
<dbReference type="EMBL" id="JARQWQ010000062">
    <property type="protein sequence ID" value="KAK2555526.1"/>
    <property type="molecule type" value="Genomic_DNA"/>
</dbReference>
<dbReference type="Proteomes" id="UP001249851">
    <property type="component" value="Unassembled WGS sequence"/>
</dbReference>
<dbReference type="AlphaFoldDB" id="A0AAD9UZE6"/>
<evidence type="ECO:0000313" key="2">
    <source>
        <dbReference type="Proteomes" id="UP001249851"/>
    </source>
</evidence>
<reference evidence="1" key="2">
    <citation type="journal article" date="2023" name="Science">
        <title>Genomic signatures of disease resistance in endangered staghorn corals.</title>
        <authorList>
            <person name="Vollmer S.V."/>
            <person name="Selwyn J.D."/>
            <person name="Despard B.A."/>
            <person name="Roesel C.L."/>
        </authorList>
    </citation>
    <scope>NUCLEOTIDE SEQUENCE</scope>
    <source>
        <strain evidence="1">K2</strain>
    </source>
</reference>
<evidence type="ECO:0000313" key="1">
    <source>
        <dbReference type="EMBL" id="KAK2555526.1"/>
    </source>
</evidence>
<organism evidence="1 2">
    <name type="scientific">Acropora cervicornis</name>
    <name type="common">Staghorn coral</name>
    <dbReference type="NCBI Taxonomy" id="6130"/>
    <lineage>
        <taxon>Eukaryota</taxon>
        <taxon>Metazoa</taxon>
        <taxon>Cnidaria</taxon>
        <taxon>Anthozoa</taxon>
        <taxon>Hexacorallia</taxon>
        <taxon>Scleractinia</taxon>
        <taxon>Astrocoeniina</taxon>
        <taxon>Acroporidae</taxon>
        <taxon>Acropora</taxon>
    </lineage>
</organism>
<protein>
    <submittedName>
        <fullName evidence="1">Uncharacterized protein</fullName>
    </submittedName>
</protein>
<keyword evidence="2" id="KW-1185">Reference proteome</keyword>
<gene>
    <name evidence="1" type="ORF">P5673_022867</name>
</gene>
<sequence length="76" mass="9083">MQQQHDRWNWSEISLILKQLPSSLKVIVHASDPGVMLWKVQQQNFTALKPFIYSRTYLLFVSPMYFQDNIIPSDKW</sequence>
<reference evidence="1" key="1">
    <citation type="journal article" date="2023" name="G3 (Bethesda)">
        <title>Whole genome assembly and annotation of the endangered Caribbean coral Acropora cervicornis.</title>
        <authorList>
            <person name="Selwyn J.D."/>
            <person name="Vollmer S.V."/>
        </authorList>
    </citation>
    <scope>NUCLEOTIDE SEQUENCE</scope>
    <source>
        <strain evidence="1">K2</strain>
    </source>
</reference>